<evidence type="ECO:0000256" key="7">
    <source>
        <dbReference type="SAM" id="Phobius"/>
    </source>
</evidence>
<proteinExistence type="predicted"/>
<reference evidence="9 10" key="1">
    <citation type="journal article" date="2018" name="Nat. Genet.">
        <title>The Rosa genome provides new insights in the design of modern roses.</title>
        <authorList>
            <person name="Bendahmane M."/>
        </authorList>
    </citation>
    <scope>NUCLEOTIDE SEQUENCE [LARGE SCALE GENOMIC DNA]</scope>
    <source>
        <strain evidence="10">cv. Old Blush</strain>
    </source>
</reference>
<gene>
    <name evidence="9" type="ORF">RchiOBHm_Chr5g0057171</name>
</gene>
<dbReference type="Proteomes" id="UP000238479">
    <property type="component" value="Chromosome 5"/>
</dbReference>
<dbReference type="OrthoDB" id="655540at2759"/>
<evidence type="ECO:0000259" key="8">
    <source>
        <dbReference type="Pfam" id="PF01490"/>
    </source>
</evidence>
<dbReference type="GO" id="GO:0005774">
    <property type="term" value="C:vacuolar membrane"/>
    <property type="evidence" value="ECO:0007669"/>
    <property type="project" value="TreeGrafter"/>
</dbReference>
<feature type="transmembrane region" description="Helical" evidence="7">
    <location>
        <begin position="105"/>
        <end position="129"/>
    </location>
</feature>
<feature type="transmembrane region" description="Helical" evidence="7">
    <location>
        <begin position="290"/>
        <end position="311"/>
    </location>
</feature>
<comment type="subcellular location">
    <subcellularLocation>
        <location evidence="1">Membrane</location>
        <topology evidence="1">Multi-pass membrane protein</topology>
    </subcellularLocation>
</comment>
<feature type="transmembrane region" description="Helical" evidence="7">
    <location>
        <begin position="37"/>
        <end position="57"/>
    </location>
</feature>
<keyword evidence="2" id="KW-0813">Transport</keyword>
<keyword evidence="5 7" id="KW-1133">Transmembrane helix</keyword>
<dbReference type="PANTHER" id="PTHR22950">
    <property type="entry name" value="AMINO ACID TRANSPORTER"/>
    <property type="match status" value="1"/>
</dbReference>
<accession>A0A2P6QGU9</accession>
<evidence type="ECO:0000256" key="5">
    <source>
        <dbReference type="ARBA" id="ARBA00022989"/>
    </source>
</evidence>
<sequence length="350" mass="38309">MMTCYTGMLLKACMDANPSLTTYLDIVERAFGNKWRIIASMFLNTELYLVALSLMIVESENLHKLFPTFSIKHGGGATIISGRKTFVLITACITLPTMLLTDLSILSYVSVMGVLSSLLIVGSLISVGISKVGFHAQGHQLWNMSGIPTAMSFYIFCFAGHAVLPSIYVSMRHRQQFIKVLMISFLLTTTTCLVIAVIGYLMYGGGVQSQITLNLPTSEAGAKVAIYTLLLIPITRFALLVTPVASSIEGHLPQKYQNRSLIQRAVRLVILASSTLLAYFFPYFETLVGILGSIFIVLASFLLPCACYIKLTHSFRTWSCKLVATLAIMVFGVLAGVLGTYTTIVDLVNH</sequence>
<feature type="transmembrane region" description="Helical" evidence="7">
    <location>
        <begin position="180"/>
        <end position="204"/>
    </location>
</feature>
<dbReference type="Gramene" id="PRQ33397">
    <property type="protein sequence ID" value="PRQ33397"/>
    <property type="gene ID" value="RchiOBHm_Chr5g0057171"/>
</dbReference>
<dbReference type="OMA" id="ARITIYT"/>
<organism evidence="9 10">
    <name type="scientific">Rosa chinensis</name>
    <name type="common">China rose</name>
    <dbReference type="NCBI Taxonomy" id="74649"/>
    <lineage>
        <taxon>Eukaryota</taxon>
        <taxon>Viridiplantae</taxon>
        <taxon>Streptophyta</taxon>
        <taxon>Embryophyta</taxon>
        <taxon>Tracheophyta</taxon>
        <taxon>Spermatophyta</taxon>
        <taxon>Magnoliopsida</taxon>
        <taxon>eudicotyledons</taxon>
        <taxon>Gunneridae</taxon>
        <taxon>Pentapetalae</taxon>
        <taxon>rosids</taxon>
        <taxon>fabids</taxon>
        <taxon>Rosales</taxon>
        <taxon>Rosaceae</taxon>
        <taxon>Rosoideae</taxon>
        <taxon>Rosoideae incertae sedis</taxon>
        <taxon>Rosa</taxon>
    </lineage>
</organism>
<feature type="domain" description="Amino acid transporter transmembrane" evidence="8">
    <location>
        <begin position="2"/>
        <end position="344"/>
    </location>
</feature>
<dbReference type="PANTHER" id="PTHR22950:SF698">
    <property type="entry name" value="AMINO ACID TRANSPORTER TRANSMEMBRANE DOMAIN-CONTAINING PROTEIN"/>
    <property type="match status" value="1"/>
</dbReference>
<evidence type="ECO:0000256" key="3">
    <source>
        <dbReference type="ARBA" id="ARBA00022692"/>
    </source>
</evidence>
<protein>
    <submittedName>
        <fullName evidence="9">Putative amino acid transporter, transmembrane domain-containing protein</fullName>
    </submittedName>
</protein>
<keyword evidence="10" id="KW-1185">Reference proteome</keyword>
<dbReference type="GO" id="GO:0015179">
    <property type="term" value="F:L-amino acid transmembrane transporter activity"/>
    <property type="evidence" value="ECO:0007669"/>
    <property type="project" value="TreeGrafter"/>
</dbReference>
<evidence type="ECO:0000256" key="1">
    <source>
        <dbReference type="ARBA" id="ARBA00004141"/>
    </source>
</evidence>
<dbReference type="Pfam" id="PF01490">
    <property type="entry name" value="Aa_trans"/>
    <property type="match status" value="1"/>
</dbReference>
<dbReference type="InterPro" id="IPR013057">
    <property type="entry name" value="AA_transpt_TM"/>
</dbReference>
<feature type="transmembrane region" description="Helical" evidence="7">
    <location>
        <begin position="323"/>
        <end position="344"/>
    </location>
</feature>
<dbReference type="AlphaFoldDB" id="A0A2P6QGU9"/>
<feature type="transmembrane region" description="Helical" evidence="7">
    <location>
        <begin position="265"/>
        <end position="284"/>
    </location>
</feature>
<name>A0A2P6QGU9_ROSCH</name>
<evidence type="ECO:0000256" key="4">
    <source>
        <dbReference type="ARBA" id="ARBA00022970"/>
    </source>
</evidence>
<keyword evidence="6 7" id="KW-0472">Membrane</keyword>
<keyword evidence="4" id="KW-0029">Amino-acid transport</keyword>
<evidence type="ECO:0000256" key="6">
    <source>
        <dbReference type="ARBA" id="ARBA00023136"/>
    </source>
</evidence>
<feature type="transmembrane region" description="Helical" evidence="7">
    <location>
        <begin position="224"/>
        <end position="245"/>
    </location>
</feature>
<evidence type="ECO:0000313" key="9">
    <source>
        <dbReference type="EMBL" id="PRQ33397.1"/>
    </source>
</evidence>
<evidence type="ECO:0000256" key="2">
    <source>
        <dbReference type="ARBA" id="ARBA00022448"/>
    </source>
</evidence>
<evidence type="ECO:0000313" key="10">
    <source>
        <dbReference type="Proteomes" id="UP000238479"/>
    </source>
</evidence>
<dbReference type="EMBL" id="PDCK01000043">
    <property type="protein sequence ID" value="PRQ33397.1"/>
    <property type="molecule type" value="Genomic_DNA"/>
</dbReference>
<keyword evidence="3 7" id="KW-0812">Transmembrane</keyword>
<comment type="caution">
    <text evidence="9">The sequence shown here is derived from an EMBL/GenBank/DDBJ whole genome shotgun (WGS) entry which is preliminary data.</text>
</comment>
<feature type="transmembrane region" description="Helical" evidence="7">
    <location>
        <begin position="149"/>
        <end position="168"/>
    </location>
</feature>